<accession>A0A452SLQ4</accession>
<sequence>AEGMGEEEIIYLDNTMNGIIFPDPSGDSYVMIATFSILAFDALFYLALALYFDKILPYERHYSPLFFLNSSCFQYQRTHNKVIEKEIDPEHPSEDYFEPVAPEFQGKEAIRIRNVQKEYTGKSGKMEALKGKDKHCLVDFFITKNGENSV</sequence>
<name>A0A452SLQ4_URSAM</name>
<dbReference type="AlphaFoldDB" id="A0A452SLQ4"/>
<dbReference type="STRING" id="9643.ENSUAMP00000033557"/>
<dbReference type="Ensembl" id="ENSUAMT00000037376.1">
    <property type="protein sequence ID" value="ENSUAMP00000033557.1"/>
    <property type="gene ID" value="ENSUAMG00000025567.1"/>
</dbReference>
<dbReference type="OMA" id="RTHNKVI"/>
<keyword evidence="1" id="KW-0812">Transmembrane</keyword>
<dbReference type="GeneTree" id="ENSGT00940000162244"/>
<keyword evidence="3" id="KW-1185">Reference proteome</keyword>
<organism evidence="2 3">
    <name type="scientific">Ursus americanus</name>
    <name type="common">American black bear</name>
    <name type="synonym">Euarctos americanus</name>
    <dbReference type="NCBI Taxonomy" id="9643"/>
    <lineage>
        <taxon>Eukaryota</taxon>
        <taxon>Metazoa</taxon>
        <taxon>Chordata</taxon>
        <taxon>Craniata</taxon>
        <taxon>Vertebrata</taxon>
        <taxon>Euteleostomi</taxon>
        <taxon>Mammalia</taxon>
        <taxon>Eutheria</taxon>
        <taxon>Laurasiatheria</taxon>
        <taxon>Carnivora</taxon>
        <taxon>Caniformia</taxon>
        <taxon>Ursidae</taxon>
        <taxon>Ursus</taxon>
    </lineage>
</organism>
<protein>
    <submittedName>
        <fullName evidence="2">Uncharacterized protein</fullName>
    </submittedName>
</protein>
<reference evidence="2" key="3">
    <citation type="submission" date="2025-09" db="UniProtKB">
        <authorList>
            <consortium name="Ensembl"/>
        </authorList>
    </citation>
    <scope>IDENTIFICATION</scope>
</reference>
<feature type="transmembrane region" description="Helical" evidence="1">
    <location>
        <begin position="29"/>
        <end position="52"/>
    </location>
</feature>
<evidence type="ECO:0000256" key="1">
    <source>
        <dbReference type="SAM" id="Phobius"/>
    </source>
</evidence>
<keyword evidence="1" id="KW-1133">Transmembrane helix</keyword>
<keyword evidence="1" id="KW-0472">Membrane</keyword>
<dbReference type="Proteomes" id="UP000291022">
    <property type="component" value="Unassembled WGS sequence"/>
</dbReference>
<evidence type="ECO:0000313" key="2">
    <source>
        <dbReference type="Ensembl" id="ENSUAMP00000033557.1"/>
    </source>
</evidence>
<proteinExistence type="predicted"/>
<evidence type="ECO:0000313" key="3">
    <source>
        <dbReference type="Proteomes" id="UP000291022"/>
    </source>
</evidence>
<reference evidence="2" key="2">
    <citation type="submission" date="2025-08" db="UniProtKB">
        <authorList>
            <consortium name="Ensembl"/>
        </authorList>
    </citation>
    <scope>IDENTIFICATION</scope>
</reference>
<reference evidence="3" key="1">
    <citation type="submission" date="2016-06" db="EMBL/GenBank/DDBJ databases">
        <title>De novo assembly and RNA-Seq shows season-dependent expression and editing in black bear kidneys.</title>
        <authorList>
            <person name="Korstanje R."/>
            <person name="Srivastava A."/>
            <person name="Sarsani V.K."/>
            <person name="Sheehan S.M."/>
            <person name="Seger R.L."/>
            <person name="Barter M.E."/>
            <person name="Lindqvist C."/>
            <person name="Brody L.C."/>
            <person name="Mullikin J.C."/>
        </authorList>
    </citation>
    <scope>NUCLEOTIDE SEQUENCE [LARGE SCALE GENOMIC DNA]</scope>
</reference>